<dbReference type="EMBL" id="CAKOGL010000002">
    <property type="protein sequence ID" value="CAH2083843.1"/>
    <property type="molecule type" value="Genomic_DNA"/>
</dbReference>
<keyword evidence="3" id="KW-1185">Reference proteome</keyword>
<name>A0AAU9TBC1_EUPED</name>
<comment type="caution">
    <text evidence="2">The sequence shown here is derived from an EMBL/GenBank/DDBJ whole genome shotgun (WGS) entry which is preliminary data.</text>
</comment>
<evidence type="ECO:0000313" key="2">
    <source>
        <dbReference type="EMBL" id="CAH2083843.1"/>
    </source>
</evidence>
<dbReference type="Proteomes" id="UP001153954">
    <property type="component" value="Unassembled WGS sequence"/>
</dbReference>
<evidence type="ECO:0000256" key="1">
    <source>
        <dbReference type="SAM" id="MobiDB-lite"/>
    </source>
</evidence>
<gene>
    <name evidence="2" type="ORF">EEDITHA_LOCUS470</name>
</gene>
<dbReference type="AlphaFoldDB" id="A0AAU9TBC1"/>
<protein>
    <submittedName>
        <fullName evidence="2">Uncharacterized protein</fullName>
    </submittedName>
</protein>
<sequence>MPLIPKRREEVLVTEVAIQNTVPPAKTLPVLPFITELPSCPDVSFDEILISPLGCLDPILNVYGTSMMPVTELPVSKRPLSPETTSAQYRQESLSPQTTKIQRNQQFNQPTGISSLDYLSPYSQIPRPRYEIKKIKQKPSRISKRQYLAEVFKRSAINQLMAAAKSVNEPALLSNKMAYQNNGANDIKKWRL</sequence>
<feature type="region of interest" description="Disordered" evidence="1">
    <location>
        <begin position="75"/>
        <end position="99"/>
    </location>
</feature>
<reference evidence="2" key="1">
    <citation type="submission" date="2022-03" db="EMBL/GenBank/DDBJ databases">
        <authorList>
            <person name="Tunstrom K."/>
        </authorList>
    </citation>
    <scope>NUCLEOTIDE SEQUENCE</scope>
</reference>
<proteinExistence type="predicted"/>
<feature type="compositionally biased region" description="Polar residues" evidence="1">
    <location>
        <begin position="82"/>
        <end position="99"/>
    </location>
</feature>
<accession>A0AAU9TBC1</accession>
<organism evidence="2 3">
    <name type="scientific">Euphydryas editha</name>
    <name type="common">Edith's checkerspot</name>
    <dbReference type="NCBI Taxonomy" id="104508"/>
    <lineage>
        <taxon>Eukaryota</taxon>
        <taxon>Metazoa</taxon>
        <taxon>Ecdysozoa</taxon>
        <taxon>Arthropoda</taxon>
        <taxon>Hexapoda</taxon>
        <taxon>Insecta</taxon>
        <taxon>Pterygota</taxon>
        <taxon>Neoptera</taxon>
        <taxon>Endopterygota</taxon>
        <taxon>Lepidoptera</taxon>
        <taxon>Glossata</taxon>
        <taxon>Ditrysia</taxon>
        <taxon>Papilionoidea</taxon>
        <taxon>Nymphalidae</taxon>
        <taxon>Nymphalinae</taxon>
        <taxon>Euphydryas</taxon>
    </lineage>
</organism>
<evidence type="ECO:0000313" key="3">
    <source>
        <dbReference type="Proteomes" id="UP001153954"/>
    </source>
</evidence>